<organism evidence="7 8">
    <name type="scientific">Dermabacter vaginalis</name>
    <dbReference type="NCBI Taxonomy" id="1630135"/>
    <lineage>
        <taxon>Bacteria</taxon>
        <taxon>Bacillati</taxon>
        <taxon>Actinomycetota</taxon>
        <taxon>Actinomycetes</taxon>
        <taxon>Micrococcales</taxon>
        <taxon>Dermabacteraceae</taxon>
        <taxon>Dermabacter</taxon>
    </lineage>
</organism>
<feature type="transmembrane region" description="Helical" evidence="5">
    <location>
        <begin position="36"/>
        <end position="55"/>
    </location>
</feature>
<gene>
    <name evidence="7" type="ORF">DAD186_20440</name>
</gene>
<feature type="transmembrane region" description="Helical" evidence="5">
    <location>
        <begin position="110"/>
        <end position="140"/>
    </location>
</feature>
<dbReference type="KEGG" id="dva:DAD186_20440"/>
<dbReference type="EMBL" id="CP012117">
    <property type="protein sequence ID" value="ANP28594.1"/>
    <property type="molecule type" value="Genomic_DNA"/>
</dbReference>
<evidence type="ECO:0000313" key="8">
    <source>
        <dbReference type="Proteomes" id="UP000092596"/>
    </source>
</evidence>
<accession>A0A1B0ZKQ5</accession>
<evidence type="ECO:0000256" key="5">
    <source>
        <dbReference type="SAM" id="Phobius"/>
    </source>
</evidence>
<dbReference type="RefSeq" id="WP_065248554.1">
    <property type="nucleotide sequence ID" value="NZ_CP012117.1"/>
</dbReference>
<sequence length="272" mass="28605">MTTAAANASKPRSNHLSRTIALARSELAQFLRNPTLIVMGVVFPLGLTVGMFFLLKPASGTASAAASSAIEICILMTMLLVVYYSVLSMSTTRRDEKVLKRLRTGEATDANILLGITAPSAVLAIITMIVAPALLVVFGAPMPVNVVPLVVATIGGIAVSAAFGFLTSGYTKNAEAAQITSLPVMILAIASQSSFRTLMPEQVSSIVDRTPFALMADLGQLAWIGKTASDTHEPLDSGAALAAATSPMLILALWVVVLVALVPMYMKWESNR</sequence>
<keyword evidence="3 5" id="KW-1133">Transmembrane helix</keyword>
<protein>
    <recommendedName>
        <fullName evidence="6">ABC-2 type transporter transmembrane domain-containing protein</fullName>
    </recommendedName>
</protein>
<dbReference type="InterPro" id="IPR051784">
    <property type="entry name" value="Nod_factor_ABC_transporter"/>
</dbReference>
<dbReference type="PATRIC" id="fig|1630135.4.peg.2044"/>
<evidence type="ECO:0000256" key="3">
    <source>
        <dbReference type="ARBA" id="ARBA00022989"/>
    </source>
</evidence>
<feature type="transmembrane region" description="Helical" evidence="5">
    <location>
        <begin position="67"/>
        <end position="89"/>
    </location>
</feature>
<reference evidence="7 8" key="1">
    <citation type="submission" date="2015-06" db="EMBL/GenBank/DDBJ databases">
        <title>Investigation of pathophysiology for high-risk pregnancy and development of treatment modality based on it.</title>
        <authorList>
            <person name="Kim B.-C."/>
            <person name="Lim S."/>
        </authorList>
    </citation>
    <scope>NUCLEOTIDE SEQUENCE [LARGE SCALE GENOMIC DNA]</scope>
    <source>
        <strain evidence="7 8">AD1-86</strain>
    </source>
</reference>
<keyword evidence="2 5" id="KW-0812">Transmembrane</keyword>
<keyword evidence="4 5" id="KW-0472">Membrane</keyword>
<evidence type="ECO:0000256" key="2">
    <source>
        <dbReference type="ARBA" id="ARBA00022692"/>
    </source>
</evidence>
<comment type="subcellular location">
    <subcellularLocation>
        <location evidence="1">Membrane</location>
        <topology evidence="1">Multi-pass membrane protein</topology>
    </subcellularLocation>
</comment>
<dbReference type="GO" id="GO:0140359">
    <property type="term" value="F:ABC-type transporter activity"/>
    <property type="evidence" value="ECO:0007669"/>
    <property type="project" value="InterPro"/>
</dbReference>
<dbReference type="AlphaFoldDB" id="A0A1B0ZKQ5"/>
<dbReference type="PANTHER" id="PTHR43229:SF3">
    <property type="entry name" value="ABC-TYPE MULTIDRUG TRANSPORT SYSTEM, PERMEASE COMPONENT"/>
    <property type="match status" value="1"/>
</dbReference>
<dbReference type="Proteomes" id="UP000092596">
    <property type="component" value="Chromosome"/>
</dbReference>
<dbReference type="GO" id="GO:0016020">
    <property type="term" value="C:membrane"/>
    <property type="evidence" value="ECO:0007669"/>
    <property type="project" value="UniProtKB-SubCell"/>
</dbReference>
<feature type="domain" description="ABC-2 type transporter transmembrane" evidence="6">
    <location>
        <begin position="71"/>
        <end position="261"/>
    </location>
</feature>
<proteinExistence type="predicted"/>
<feature type="transmembrane region" description="Helical" evidence="5">
    <location>
        <begin position="239"/>
        <end position="262"/>
    </location>
</feature>
<dbReference type="InterPro" id="IPR013525">
    <property type="entry name" value="ABC2_TM"/>
</dbReference>
<feature type="transmembrane region" description="Helical" evidence="5">
    <location>
        <begin position="179"/>
        <end position="195"/>
    </location>
</feature>
<dbReference type="PANTHER" id="PTHR43229">
    <property type="entry name" value="NODULATION PROTEIN J"/>
    <property type="match status" value="1"/>
</dbReference>
<name>A0A1B0ZKQ5_9MICO</name>
<dbReference type="Pfam" id="PF12698">
    <property type="entry name" value="ABC2_membrane_3"/>
    <property type="match status" value="1"/>
</dbReference>
<dbReference type="STRING" id="1630135.DAD186_20440"/>
<evidence type="ECO:0000313" key="7">
    <source>
        <dbReference type="EMBL" id="ANP28594.1"/>
    </source>
</evidence>
<evidence type="ECO:0000259" key="6">
    <source>
        <dbReference type="Pfam" id="PF12698"/>
    </source>
</evidence>
<evidence type="ECO:0000256" key="4">
    <source>
        <dbReference type="ARBA" id="ARBA00023136"/>
    </source>
</evidence>
<feature type="transmembrane region" description="Helical" evidence="5">
    <location>
        <begin position="146"/>
        <end position="167"/>
    </location>
</feature>
<evidence type="ECO:0000256" key="1">
    <source>
        <dbReference type="ARBA" id="ARBA00004141"/>
    </source>
</evidence>